<dbReference type="AlphaFoldDB" id="A0A2K0UP01"/>
<dbReference type="OrthoDB" id="5221199at2759"/>
<evidence type="ECO:0000313" key="3">
    <source>
        <dbReference type="Proteomes" id="UP000236290"/>
    </source>
</evidence>
<name>A0A2K0UP01_TRIHA</name>
<dbReference type="Gene3D" id="3.90.1640.10">
    <property type="entry name" value="inorganic pyrophosphatase (n-terminal core)"/>
    <property type="match status" value="1"/>
</dbReference>
<feature type="domain" description="DDH" evidence="1">
    <location>
        <begin position="284"/>
        <end position="416"/>
    </location>
</feature>
<organism evidence="2 3">
    <name type="scientific">Trichoderma harzianum</name>
    <name type="common">Hypocrea lixii</name>
    <dbReference type="NCBI Taxonomy" id="5544"/>
    <lineage>
        <taxon>Eukaryota</taxon>
        <taxon>Fungi</taxon>
        <taxon>Dikarya</taxon>
        <taxon>Ascomycota</taxon>
        <taxon>Pezizomycotina</taxon>
        <taxon>Sordariomycetes</taxon>
        <taxon>Hypocreomycetidae</taxon>
        <taxon>Hypocreales</taxon>
        <taxon>Hypocreaceae</taxon>
        <taxon>Trichoderma</taxon>
    </lineage>
</organism>
<dbReference type="SUPFAM" id="SSF64182">
    <property type="entry name" value="DHH phosphoesterases"/>
    <property type="match status" value="1"/>
</dbReference>
<dbReference type="InterPro" id="IPR001667">
    <property type="entry name" value="DDH_dom"/>
</dbReference>
<evidence type="ECO:0000313" key="2">
    <source>
        <dbReference type="EMBL" id="PNP59490.1"/>
    </source>
</evidence>
<proteinExistence type="predicted"/>
<gene>
    <name evidence="2" type="ORF">THARTR1_00980</name>
</gene>
<protein>
    <recommendedName>
        <fullName evidence="1">DDH domain-containing protein</fullName>
    </recommendedName>
</protein>
<accession>A0A2K0UP01</accession>
<dbReference type="InterPro" id="IPR038763">
    <property type="entry name" value="DHH_sf"/>
</dbReference>
<reference evidence="2 3" key="1">
    <citation type="submission" date="2017-02" db="EMBL/GenBank/DDBJ databases">
        <title>Genomes of Trichoderma spp. with biocontrol activity.</title>
        <authorList>
            <person name="Gardiner D."/>
            <person name="Kazan K."/>
            <person name="Vos C."/>
            <person name="Harvey P."/>
        </authorList>
    </citation>
    <scope>NUCLEOTIDE SEQUENCE [LARGE SCALE GENOMIC DNA]</scope>
    <source>
        <strain evidence="2 3">Tr1</strain>
    </source>
</reference>
<sequence length="745" mass="85393">MFFYDSTLRLYINDTPLLISANVQQAARRAGAKLTWNNNGHVNSVSYDESRAICKELGIVILSVREYMHLARREPRVASDVFAEWLLESYTLSSDKRMIDFSGREVVVPPSRPGWFDLDDIGDEGLPTQISGSPAAGKWKFWTHEDGRFVSSAVRSFVTSAGVCSLDLGIPQFAIHPNLMIRECYRKEPCIMKHPMDQIWANYEDMTLRKANDELKQFFTLLDIGALKESHVGSDKFVSEKNAERIFDLSGKQRLIRGNFDNLQIVSLAEICRAVEVCPDAATYVIGHPNPDTDAIVSAVFEAARRFITYGQRCAVWAEKIPFVVEHLLGNLICVSLRQTPKFRPVHDLVLVDCHSVGKDCEHQVKSIIDHHIITRTFPYYVSVSQEVSWSSTLQVYIKFLGSGPELDRQSARLLLEATMLEAEPQLMTKMSSLDKLAFEHLRELAQDHTSYPELMKMLTGDVRVADPFMEDYKETLFGFAVIKTETLTCYKRRSEANNLERHLPLTVVKQVCYDSCFNSVRKERITMHFNDAFHDKGFRRAILSTIQRACEAFHGIERVSVEGSQNIKSRLAGQRNTSFMSLKQYWQVCQECVELHDTIMLKSLRNRNYVEFLDTVIRQGRWVMHGDLEPMSCEILEARPALIRPQEIDIRTGFPRCLESPNLYGDASLWRFWSPDREENVATRGHIFIMGQTCIDLKIAPDESTQNLTFRPIYRDIPELEYEIQSDGGNWITVNTSPRTFEIF</sequence>
<evidence type="ECO:0000259" key="1">
    <source>
        <dbReference type="Pfam" id="PF01368"/>
    </source>
</evidence>
<dbReference type="Pfam" id="PF01368">
    <property type="entry name" value="DHH"/>
    <property type="match status" value="1"/>
</dbReference>
<comment type="caution">
    <text evidence="2">The sequence shown here is derived from an EMBL/GenBank/DDBJ whole genome shotgun (WGS) entry which is preliminary data.</text>
</comment>
<dbReference type="EMBL" id="MTYI01000007">
    <property type="protein sequence ID" value="PNP59490.1"/>
    <property type="molecule type" value="Genomic_DNA"/>
</dbReference>
<dbReference type="Proteomes" id="UP000236290">
    <property type="component" value="Unassembled WGS sequence"/>
</dbReference>